<dbReference type="InterPro" id="IPR000172">
    <property type="entry name" value="GMC_OxRdtase_N"/>
</dbReference>
<name>A0ABQ9FTE0_TEGGR</name>
<comment type="cofactor">
    <cofactor evidence="1">
        <name>FAD</name>
        <dbReference type="ChEBI" id="CHEBI:57692"/>
    </cofactor>
</comment>
<dbReference type="Gene3D" id="3.30.560.10">
    <property type="entry name" value="Glucose Oxidase, domain 3"/>
    <property type="match status" value="2"/>
</dbReference>
<evidence type="ECO:0000256" key="1">
    <source>
        <dbReference type="ARBA" id="ARBA00001974"/>
    </source>
</evidence>
<feature type="chain" id="PRO_5045986277" evidence="5">
    <location>
        <begin position="22"/>
        <end position="351"/>
    </location>
</feature>
<dbReference type="SUPFAM" id="SSF54373">
    <property type="entry name" value="FAD-linked reductases, C-terminal domain"/>
    <property type="match status" value="1"/>
</dbReference>
<sequence>MLSVLSYSLLLITYVTMYTYGLKNCDDNIRKKYDYVIGFYGHCGEVTITEPDVKDTQLYKLLKTSTKQMGMDVVDCNNPDPIGLCIRQTNIKDGRRHSNSQAFLRNVDRPNLHIVTGAYVEKIRRVADLPVGENIQDHFGLNLDILLDIPTMSLYNLSQENELLEYFFNRKGNYANVGTNLNLFLETERQNKFNWPDIQVFINDGLLRNGILDASKDSIMKTQEGNSAIQDGITLTVILLHPSSRGNIKLRNKKPNLNPAIDLKLLSSKDDVKHLIKGIRKIQDFVNTPALKAVNARIDASFENCLSVDKDTDEYWSCVIRNYGSPYIHSGGSCRMGMNGDPNSVVDAWLR</sequence>
<organism evidence="8 9">
    <name type="scientific">Tegillarca granosa</name>
    <name type="common">Malaysian cockle</name>
    <name type="synonym">Anadara granosa</name>
    <dbReference type="NCBI Taxonomy" id="220873"/>
    <lineage>
        <taxon>Eukaryota</taxon>
        <taxon>Metazoa</taxon>
        <taxon>Spiralia</taxon>
        <taxon>Lophotrochozoa</taxon>
        <taxon>Mollusca</taxon>
        <taxon>Bivalvia</taxon>
        <taxon>Autobranchia</taxon>
        <taxon>Pteriomorphia</taxon>
        <taxon>Arcoida</taxon>
        <taxon>Arcoidea</taxon>
        <taxon>Arcidae</taxon>
        <taxon>Tegillarca</taxon>
    </lineage>
</organism>
<keyword evidence="9" id="KW-1185">Reference proteome</keyword>
<dbReference type="InterPro" id="IPR007867">
    <property type="entry name" value="GMC_OxRtase_C"/>
</dbReference>
<evidence type="ECO:0000256" key="4">
    <source>
        <dbReference type="ARBA" id="ARBA00022827"/>
    </source>
</evidence>
<comment type="caution">
    <text evidence="8">The sequence shown here is derived from an EMBL/GenBank/DDBJ whole genome shotgun (WGS) entry which is preliminary data.</text>
</comment>
<gene>
    <name evidence="8" type="ORF">KUTeg_001598</name>
</gene>
<reference evidence="8 9" key="1">
    <citation type="submission" date="2022-12" db="EMBL/GenBank/DDBJ databases">
        <title>Chromosome-level genome of Tegillarca granosa.</title>
        <authorList>
            <person name="Kim J."/>
        </authorList>
    </citation>
    <scope>NUCLEOTIDE SEQUENCE [LARGE SCALE GENOMIC DNA]</scope>
    <source>
        <strain evidence="8">Teg-2019</strain>
        <tissue evidence="8">Adductor muscle</tissue>
    </source>
</reference>
<dbReference type="Gene3D" id="3.50.50.60">
    <property type="entry name" value="FAD/NAD(P)-binding domain"/>
    <property type="match status" value="2"/>
</dbReference>
<evidence type="ECO:0000256" key="3">
    <source>
        <dbReference type="ARBA" id="ARBA00022630"/>
    </source>
</evidence>
<feature type="domain" description="Glucose-methanol-choline oxidoreductase N-terminal" evidence="6">
    <location>
        <begin position="34"/>
        <end position="123"/>
    </location>
</feature>
<dbReference type="PANTHER" id="PTHR11552">
    <property type="entry name" value="GLUCOSE-METHANOL-CHOLINE GMC OXIDOREDUCTASE"/>
    <property type="match status" value="1"/>
</dbReference>
<dbReference type="Proteomes" id="UP001217089">
    <property type="component" value="Unassembled WGS sequence"/>
</dbReference>
<dbReference type="InterPro" id="IPR036188">
    <property type="entry name" value="FAD/NAD-bd_sf"/>
</dbReference>
<dbReference type="Pfam" id="PF05199">
    <property type="entry name" value="GMC_oxred_C"/>
    <property type="match status" value="1"/>
</dbReference>
<dbReference type="Pfam" id="PF00732">
    <property type="entry name" value="GMC_oxred_N"/>
    <property type="match status" value="1"/>
</dbReference>
<keyword evidence="5" id="KW-0732">Signal</keyword>
<keyword evidence="4" id="KW-0274">FAD</keyword>
<feature type="domain" description="Glucose-methanol-choline oxidoreductase C-terminal" evidence="7">
    <location>
        <begin position="242"/>
        <end position="351"/>
    </location>
</feature>
<accession>A0ABQ9FTE0</accession>
<dbReference type="InterPro" id="IPR012132">
    <property type="entry name" value="GMC_OxRdtase"/>
</dbReference>
<feature type="signal peptide" evidence="5">
    <location>
        <begin position="1"/>
        <end position="21"/>
    </location>
</feature>
<keyword evidence="3" id="KW-0285">Flavoprotein</keyword>
<evidence type="ECO:0000259" key="7">
    <source>
        <dbReference type="Pfam" id="PF05199"/>
    </source>
</evidence>
<dbReference type="PANTHER" id="PTHR11552:SF147">
    <property type="entry name" value="CHOLINE DEHYDROGENASE, MITOCHONDRIAL"/>
    <property type="match status" value="1"/>
</dbReference>
<protein>
    <submittedName>
        <fullName evidence="8">Uncharacterized protein</fullName>
    </submittedName>
</protein>
<evidence type="ECO:0000259" key="6">
    <source>
        <dbReference type="Pfam" id="PF00732"/>
    </source>
</evidence>
<comment type="similarity">
    <text evidence="2">Belongs to the GMC oxidoreductase family.</text>
</comment>
<evidence type="ECO:0000256" key="5">
    <source>
        <dbReference type="SAM" id="SignalP"/>
    </source>
</evidence>
<evidence type="ECO:0000313" key="9">
    <source>
        <dbReference type="Proteomes" id="UP001217089"/>
    </source>
</evidence>
<evidence type="ECO:0000313" key="8">
    <source>
        <dbReference type="EMBL" id="KAJ8320011.1"/>
    </source>
</evidence>
<dbReference type="EMBL" id="JARBDR010000141">
    <property type="protein sequence ID" value="KAJ8320011.1"/>
    <property type="molecule type" value="Genomic_DNA"/>
</dbReference>
<evidence type="ECO:0000256" key="2">
    <source>
        <dbReference type="ARBA" id="ARBA00010790"/>
    </source>
</evidence>
<proteinExistence type="inferred from homology"/>